<dbReference type="EMBL" id="JAVREM010000005">
    <property type="protein sequence ID" value="MDT0318318.1"/>
    <property type="molecule type" value="Genomic_DNA"/>
</dbReference>
<evidence type="ECO:0000256" key="1">
    <source>
        <dbReference type="SAM" id="Phobius"/>
    </source>
</evidence>
<gene>
    <name evidence="2" type="ORF">RNC47_08220</name>
</gene>
<protein>
    <submittedName>
        <fullName evidence="2">DUF5708 family protein</fullName>
    </submittedName>
</protein>
<keyword evidence="1" id="KW-1133">Transmembrane helix</keyword>
<sequence>MAPGKARLVEGGALVVVGGLLRLFGGDLELGWFDAHPFGVVLMLAGGVQLLDGAWRLNRGRRESA</sequence>
<organism evidence="2 3">
    <name type="scientific">Streptomyces millisiae</name>
    <dbReference type="NCBI Taxonomy" id="3075542"/>
    <lineage>
        <taxon>Bacteria</taxon>
        <taxon>Bacillati</taxon>
        <taxon>Actinomycetota</taxon>
        <taxon>Actinomycetes</taxon>
        <taxon>Kitasatosporales</taxon>
        <taxon>Streptomycetaceae</taxon>
        <taxon>Streptomyces</taxon>
    </lineage>
</organism>
<dbReference type="Proteomes" id="UP001183420">
    <property type="component" value="Unassembled WGS sequence"/>
</dbReference>
<proteinExistence type="predicted"/>
<accession>A0ABU2LM30</accession>
<comment type="caution">
    <text evidence="2">The sequence shown here is derived from an EMBL/GenBank/DDBJ whole genome shotgun (WGS) entry which is preliminary data.</text>
</comment>
<evidence type="ECO:0000313" key="3">
    <source>
        <dbReference type="Proteomes" id="UP001183420"/>
    </source>
</evidence>
<name>A0ABU2LM30_9ACTN</name>
<reference evidence="3" key="1">
    <citation type="submission" date="2023-07" db="EMBL/GenBank/DDBJ databases">
        <title>30 novel species of actinomycetes from the DSMZ collection.</title>
        <authorList>
            <person name="Nouioui I."/>
        </authorList>
    </citation>
    <scope>NUCLEOTIDE SEQUENCE [LARGE SCALE GENOMIC DNA]</scope>
    <source>
        <strain evidence="3">DSM 44918</strain>
    </source>
</reference>
<evidence type="ECO:0000313" key="2">
    <source>
        <dbReference type="EMBL" id="MDT0318318.1"/>
    </source>
</evidence>
<dbReference type="RefSeq" id="WP_311596914.1">
    <property type="nucleotide sequence ID" value="NZ_JAVREM010000005.1"/>
</dbReference>
<feature type="transmembrane region" description="Helical" evidence="1">
    <location>
        <begin position="37"/>
        <end position="55"/>
    </location>
</feature>
<keyword evidence="1" id="KW-0472">Membrane</keyword>
<keyword evidence="1" id="KW-0812">Transmembrane</keyword>
<keyword evidence="3" id="KW-1185">Reference proteome</keyword>
<feature type="transmembrane region" description="Helical" evidence="1">
    <location>
        <begin position="7"/>
        <end position="25"/>
    </location>
</feature>